<sequence>MLRNKNNHSISKQK</sequence>
<proteinExistence type="predicted"/>
<evidence type="ECO:0000313" key="1">
    <source>
        <dbReference type="EMBL" id="MBX46587.1"/>
    </source>
</evidence>
<reference evidence="1" key="1">
    <citation type="submission" date="2018-02" db="EMBL/GenBank/DDBJ databases">
        <title>Rhizophora mucronata_Transcriptome.</title>
        <authorList>
            <person name="Meera S.P."/>
            <person name="Sreeshan A."/>
            <person name="Augustine A."/>
        </authorList>
    </citation>
    <scope>NUCLEOTIDE SEQUENCE</scope>
    <source>
        <tissue evidence="1">Leaf</tissue>
    </source>
</reference>
<dbReference type="EMBL" id="GGEC01066103">
    <property type="protein sequence ID" value="MBX46587.1"/>
    <property type="molecule type" value="Transcribed_RNA"/>
</dbReference>
<protein>
    <submittedName>
        <fullName evidence="1">Uncharacterized protein</fullName>
    </submittedName>
</protein>
<name>A0A2P2NVQ5_RHIMU</name>
<accession>A0A2P2NVQ5</accession>
<organism evidence="1">
    <name type="scientific">Rhizophora mucronata</name>
    <name type="common">Asiatic mangrove</name>
    <dbReference type="NCBI Taxonomy" id="61149"/>
    <lineage>
        <taxon>Eukaryota</taxon>
        <taxon>Viridiplantae</taxon>
        <taxon>Streptophyta</taxon>
        <taxon>Embryophyta</taxon>
        <taxon>Tracheophyta</taxon>
        <taxon>Spermatophyta</taxon>
        <taxon>Magnoliopsida</taxon>
        <taxon>eudicotyledons</taxon>
        <taxon>Gunneridae</taxon>
        <taxon>Pentapetalae</taxon>
        <taxon>rosids</taxon>
        <taxon>fabids</taxon>
        <taxon>Malpighiales</taxon>
        <taxon>Rhizophoraceae</taxon>
        <taxon>Rhizophora</taxon>
    </lineage>
</organism>